<feature type="chain" id="PRO_5029735374" description="SCP domain-containing protein" evidence="3">
    <location>
        <begin position="25"/>
        <end position="585"/>
    </location>
</feature>
<dbReference type="EnsemblMetazoa" id="XM_003730190">
    <property type="protein sequence ID" value="XP_003730238"/>
    <property type="gene ID" value="LOC593642"/>
</dbReference>
<dbReference type="OMA" id="YGNICQH"/>
<protein>
    <recommendedName>
        <fullName evidence="4">SCP domain-containing protein</fullName>
    </recommendedName>
</protein>
<dbReference type="InterPro" id="IPR001283">
    <property type="entry name" value="CRISP-related"/>
</dbReference>
<keyword evidence="3" id="KW-0732">Signal</keyword>
<evidence type="ECO:0000256" key="1">
    <source>
        <dbReference type="SAM" id="MobiDB-lite"/>
    </source>
</evidence>
<dbReference type="GO" id="GO:0005615">
    <property type="term" value="C:extracellular space"/>
    <property type="evidence" value="ECO:0000318"/>
    <property type="project" value="GO_Central"/>
</dbReference>
<dbReference type="SUPFAM" id="SSF55797">
    <property type="entry name" value="PR-1-like"/>
    <property type="match status" value="1"/>
</dbReference>
<dbReference type="PROSITE" id="PS01010">
    <property type="entry name" value="CRISP_2"/>
    <property type="match status" value="1"/>
</dbReference>
<evidence type="ECO:0000313" key="5">
    <source>
        <dbReference type="EnsemblMetazoa" id="XP_003730238"/>
    </source>
</evidence>
<dbReference type="InterPro" id="IPR014044">
    <property type="entry name" value="CAP_dom"/>
</dbReference>
<feature type="compositionally biased region" description="Basic and acidic residues" evidence="1">
    <location>
        <begin position="80"/>
        <end position="91"/>
    </location>
</feature>
<dbReference type="Gene3D" id="3.40.33.10">
    <property type="entry name" value="CAP"/>
    <property type="match status" value="1"/>
</dbReference>
<feature type="region of interest" description="Disordered" evidence="1">
    <location>
        <begin position="73"/>
        <end position="109"/>
    </location>
</feature>
<keyword evidence="2" id="KW-1133">Transmembrane helix</keyword>
<evidence type="ECO:0000259" key="4">
    <source>
        <dbReference type="SMART" id="SM00198"/>
    </source>
</evidence>
<keyword evidence="2" id="KW-0812">Transmembrane</keyword>
<evidence type="ECO:0000256" key="3">
    <source>
        <dbReference type="SAM" id="SignalP"/>
    </source>
</evidence>
<feature type="transmembrane region" description="Helical" evidence="2">
    <location>
        <begin position="560"/>
        <end position="580"/>
    </location>
</feature>
<dbReference type="PRINTS" id="PR00837">
    <property type="entry name" value="V5TPXLIKE"/>
</dbReference>
<feature type="signal peptide" evidence="3">
    <location>
        <begin position="1"/>
        <end position="24"/>
    </location>
</feature>
<dbReference type="OrthoDB" id="737510at2759"/>
<dbReference type="InParanoid" id="A0A7M7GJ56"/>
<dbReference type="Proteomes" id="UP000007110">
    <property type="component" value="Unassembled WGS sequence"/>
</dbReference>
<name>A0A7M7GJ56_STRPU</name>
<accession>A0A7M7GJ56</accession>
<dbReference type="InterPro" id="IPR018244">
    <property type="entry name" value="Allrgn_V5/Tpx1_CS"/>
</dbReference>
<dbReference type="InterPro" id="IPR035940">
    <property type="entry name" value="CAP_sf"/>
</dbReference>
<reference evidence="5" key="2">
    <citation type="submission" date="2021-01" db="UniProtKB">
        <authorList>
            <consortium name="EnsemblMetazoa"/>
        </authorList>
    </citation>
    <scope>IDENTIFICATION</scope>
</reference>
<reference evidence="6" key="1">
    <citation type="submission" date="2015-02" db="EMBL/GenBank/DDBJ databases">
        <title>Genome sequencing for Strongylocentrotus purpuratus.</title>
        <authorList>
            <person name="Murali S."/>
            <person name="Liu Y."/>
            <person name="Vee V."/>
            <person name="English A."/>
            <person name="Wang M."/>
            <person name="Skinner E."/>
            <person name="Han Y."/>
            <person name="Muzny D.M."/>
            <person name="Worley K.C."/>
            <person name="Gibbs R.A."/>
        </authorList>
    </citation>
    <scope>NUCLEOTIDE SEQUENCE</scope>
</reference>
<proteinExistence type="predicted"/>
<sequence length="585" mass="63043">MLHLTLCCSAALLVTIASFPGVWGREPEESGVHVDTSKALFLRDRRDIATQKGIHKVGRDTIVDIISEKTSSSSSVVHAGGERGRGRRSGDDAGQSRSRRAVTTSYSSSDADAIVATHNDGRGRVTPEAANMKTMEWDDTLASMAQEWSDGCLYEHGNPANTSPFPAVGQNLYIRYGLAAPGTPEDGTRATEAWYNEDIYYNYEDMTCQSGEQCGHYTQNVWASTYAVGCGQTFCAEARDNDGRTFTNAWLVTCNYGPAGNYVGSSPYVSGPSCTKCEGGSGLCKDNLCSDCSPTETECECRAECQNCGTLNDDCTCTCKDGWFGSDCATYCEDTHENCGASPGWPLSWCDRSYVINGCPAFCSMCNAENPDFVCIEATTSIPIAATTTAASDCSISNCLHDSAFEEEMCRCNCTRSYYGNICQHAATAKQNGVLILLNEDINDWNSIQADVLNALKTSVIEYCSTRQSTCCPAANNTVVDFSSTGLTLGDDYPEESLDYTSAAYWIQVTGISPVAPGVCREDDGGMLLADVVLAAIRQDLTSLESSLSIDIGETKGSSAVQLVFSLNVILFNILLVLFLHPDLY</sequence>
<dbReference type="AlphaFoldDB" id="A0A7M7GJ56"/>
<organism evidence="5 6">
    <name type="scientific">Strongylocentrotus purpuratus</name>
    <name type="common">Purple sea urchin</name>
    <dbReference type="NCBI Taxonomy" id="7668"/>
    <lineage>
        <taxon>Eukaryota</taxon>
        <taxon>Metazoa</taxon>
        <taxon>Echinodermata</taxon>
        <taxon>Eleutherozoa</taxon>
        <taxon>Echinozoa</taxon>
        <taxon>Echinoidea</taxon>
        <taxon>Euechinoidea</taxon>
        <taxon>Echinacea</taxon>
        <taxon>Camarodonta</taxon>
        <taxon>Echinidea</taxon>
        <taxon>Strongylocentrotidae</taxon>
        <taxon>Strongylocentrotus</taxon>
    </lineage>
</organism>
<keyword evidence="6" id="KW-1185">Reference proteome</keyword>
<evidence type="ECO:0000256" key="2">
    <source>
        <dbReference type="SAM" id="Phobius"/>
    </source>
</evidence>
<evidence type="ECO:0000313" key="6">
    <source>
        <dbReference type="Proteomes" id="UP000007110"/>
    </source>
</evidence>
<dbReference type="GeneID" id="593642"/>
<dbReference type="PANTHER" id="PTHR10334">
    <property type="entry name" value="CYSTEINE-RICH SECRETORY PROTEIN-RELATED"/>
    <property type="match status" value="1"/>
</dbReference>
<dbReference type="SMART" id="SM00198">
    <property type="entry name" value="SCP"/>
    <property type="match status" value="1"/>
</dbReference>
<dbReference type="KEGG" id="spu:593642"/>
<feature type="domain" description="SCP" evidence="4">
    <location>
        <begin position="109"/>
        <end position="264"/>
    </location>
</feature>
<keyword evidence="2" id="KW-0472">Membrane</keyword>
<dbReference type="Pfam" id="PF00188">
    <property type="entry name" value="CAP"/>
    <property type="match status" value="1"/>
</dbReference>
<dbReference type="RefSeq" id="XP_003730238.2">
    <property type="nucleotide sequence ID" value="XM_003730190.3"/>
</dbReference>